<feature type="signal peptide" evidence="13">
    <location>
        <begin position="1"/>
        <end position="30"/>
    </location>
</feature>
<evidence type="ECO:0000313" key="16">
    <source>
        <dbReference type="RefSeq" id="XP_021800563.1"/>
    </source>
</evidence>
<evidence type="ECO:0000256" key="13">
    <source>
        <dbReference type="SAM" id="SignalP"/>
    </source>
</evidence>
<dbReference type="PANTHER" id="PTHR48063">
    <property type="entry name" value="LRR RECEPTOR-LIKE KINASE"/>
    <property type="match status" value="1"/>
</dbReference>
<evidence type="ECO:0000313" key="15">
    <source>
        <dbReference type="Proteomes" id="UP000515124"/>
    </source>
</evidence>
<dbReference type="Pfam" id="PF08263">
    <property type="entry name" value="LRRNT_2"/>
    <property type="match status" value="1"/>
</dbReference>
<evidence type="ECO:0000259" key="14">
    <source>
        <dbReference type="Pfam" id="PF08263"/>
    </source>
</evidence>
<dbReference type="InterPro" id="IPR001611">
    <property type="entry name" value="Leu-rich_rpt"/>
</dbReference>
<dbReference type="InterPro" id="IPR046956">
    <property type="entry name" value="RLP23-like"/>
</dbReference>
<keyword evidence="3" id="KW-0134">Cell wall</keyword>
<keyword evidence="15" id="KW-1185">Reference proteome</keyword>
<dbReference type="RefSeq" id="XP_021800563.1">
    <property type="nucleotide sequence ID" value="XM_021944871.1"/>
</dbReference>
<keyword evidence="3" id="KW-0964">Secreted</keyword>
<keyword evidence="11" id="KW-0325">Glycoprotein</keyword>
<evidence type="ECO:0000256" key="5">
    <source>
        <dbReference type="ARBA" id="ARBA00022692"/>
    </source>
</evidence>
<proteinExistence type="inferred from homology"/>
<evidence type="ECO:0000256" key="8">
    <source>
        <dbReference type="ARBA" id="ARBA00022989"/>
    </source>
</evidence>
<evidence type="ECO:0000256" key="4">
    <source>
        <dbReference type="ARBA" id="ARBA00022614"/>
    </source>
</evidence>
<keyword evidence="6 13" id="KW-0732">Signal</keyword>
<dbReference type="GeneID" id="110744843"/>
<keyword evidence="5" id="KW-0812">Transmembrane</keyword>
<dbReference type="AlphaFoldDB" id="A0A6P5RFG1"/>
<comment type="subcellular location">
    <subcellularLocation>
        <location evidence="2">Membrane</location>
        <topology evidence="2">Single-pass type I membrane protein</topology>
    </subcellularLocation>
    <subcellularLocation>
        <location evidence="1">Secreted</location>
        <location evidence="1">Cell wall</location>
    </subcellularLocation>
</comment>
<evidence type="ECO:0000256" key="9">
    <source>
        <dbReference type="ARBA" id="ARBA00023136"/>
    </source>
</evidence>
<dbReference type="GO" id="GO:0016020">
    <property type="term" value="C:membrane"/>
    <property type="evidence" value="ECO:0007669"/>
    <property type="project" value="UniProtKB-SubCell"/>
</dbReference>
<name>A0A6P5RFG1_PRUAV</name>
<keyword evidence="8" id="KW-1133">Transmembrane helix</keyword>
<organism evidence="15 16">
    <name type="scientific">Prunus avium</name>
    <name type="common">Cherry</name>
    <name type="synonym">Cerasus avium</name>
    <dbReference type="NCBI Taxonomy" id="42229"/>
    <lineage>
        <taxon>Eukaryota</taxon>
        <taxon>Viridiplantae</taxon>
        <taxon>Streptophyta</taxon>
        <taxon>Embryophyta</taxon>
        <taxon>Tracheophyta</taxon>
        <taxon>Spermatophyta</taxon>
        <taxon>Magnoliopsida</taxon>
        <taxon>eudicotyledons</taxon>
        <taxon>Gunneridae</taxon>
        <taxon>Pentapetalae</taxon>
        <taxon>rosids</taxon>
        <taxon>fabids</taxon>
        <taxon>Rosales</taxon>
        <taxon>Rosaceae</taxon>
        <taxon>Amygdaloideae</taxon>
        <taxon>Amygdaleae</taxon>
        <taxon>Prunus</taxon>
    </lineage>
</organism>
<dbReference type="SUPFAM" id="SSF52058">
    <property type="entry name" value="L domain-like"/>
    <property type="match status" value="1"/>
</dbReference>
<dbReference type="PRINTS" id="PR00019">
    <property type="entry name" value="LEURICHRPT"/>
</dbReference>
<dbReference type="FunFam" id="3.80.10.10:FF:000400">
    <property type="entry name" value="Nuclear pore complex protein NUP107"/>
    <property type="match status" value="1"/>
</dbReference>
<sequence>MVDARCFEFKFLHAFLVLLLLLHMNNPSIGCIEREREALLAFKQGIVDTDNQLSSWGSSEVQNEDCCTWKGVECNLTGHVIELQLFNQSLQGSVPDVWGNMSSLRVLNLWENQFKGGFPNSFSKLCSLQTLVLSNNNLTGQFSELIQMLSKCAQNSLDFLDLSDNRLSGSLPESIEKMVRLTYLHVSGNQLTGRLPESIGNMSLRELGLYGNRLSGRLPESIGQMSKLVYMNLGMNSLEGEISETHFSQLSMLKTLDLSSNSLVLNFHSDWVVRQ</sequence>
<feature type="domain" description="Leucine-rich repeat-containing N-terminal plant-type" evidence="14">
    <location>
        <begin position="34"/>
        <end position="75"/>
    </location>
</feature>
<accession>A0A6P5RFG1</accession>
<evidence type="ECO:0000256" key="6">
    <source>
        <dbReference type="ARBA" id="ARBA00022729"/>
    </source>
</evidence>
<dbReference type="Pfam" id="PF13855">
    <property type="entry name" value="LRR_8"/>
    <property type="match status" value="2"/>
</dbReference>
<dbReference type="Proteomes" id="UP000515124">
    <property type="component" value="Unplaced"/>
</dbReference>
<evidence type="ECO:0000256" key="7">
    <source>
        <dbReference type="ARBA" id="ARBA00022737"/>
    </source>
</evidence>
<keyword evidence="4" id="KW-0433">Leucine-rich repeat</keyword>
<evidence type="ECO:0000256" key="10">
    <source>
        <dbReference type="ARBA" id="ARBA00023170"/>
    </source>
</evidence>
<dbReference type="InterPro" id="IPR013210">
    <property type="entry name" value="LRR_N_plant-typ"/>
</dbReference>
<evidence type="ECO:0000256" key="3">
    <source>
        <dbReference type="ARBA" id="ARBA00022512"/>
    </source>
</evidence>
<evidence type="ECO:0000256" key="1">
    <source>
        <dbReference type="ARBA" id="ARBA00004191"/>
    </source>
</evidence>
<feature type="chain" id="PRO_5028459596" evidence="13">
    <location>
        <begin position="31"/>
        <end position="275"/>
    </location>
</feature>
<keyword evidence="10" id="KW-0675">Receptor</keyword>
<comment type="similarity">
    <text evidence="12">Belongs to the polygalacturonase-inhibiting protein family.</text>
</comment>
<gene>
    <name evidence="16" type="primary">LOC110744843</name>
</gene>
<dbReference type="PANTHER" id="PTHR48063:SF90">
    <property type="entry name" value="OS11G0565920 PROTEIN"/>
    <property type="match status" value="1"/>
</dbReference>
<dbReference type="InterPro" id="IPR032675">
    <property type="entry name" value="LRR_dom_sf"/>
</dbReference>
<dbReference type="Pfam" id="PF00560">
    <property type="entry name" value="LRR_1"/>
    <property type="match status" value="2"/>
</dbReference>
<evidence type="ECO:0000256" key="2">
    <source>
        <dbReference type="ARBA" id="ARBA00004479"/>
    </source>
</evidence>
<evidence type="ECO:0000256" key="11">
    <source>
        <dbReference type="ARBA" id="ARBA00023180"/>
    </source>
</evidence>
<keyword evidence="9" id="KW-0472">Membrane</keyword>
<dbReference type="KEGG" id="pavi:110744843"/>
<reference evidence="16" key="1">
    <citation type="submission" date="2025-08" db="UniProtKB">
        <authorList>
            <consortium name="RefSeq"/>
        </authorList>
    </citation>
    <scope>IDENTIFICATION</scope>
</reference>
<protein>
    <submittedName>
        <fullName evidence="16">Probably inactive leucine-rich repeat receptor-like protein kinase At2g25790</fullName>
    </submittedName>
</protein>
<dbReference type="Gene3D" id="3.80.10.10">
    <property type="entry name" value="Ribonuclease Inhibitor"/>
    <property type="match status" value="2"/>
</dbReference>
<evidence type="ECO:0000256" key="12">
    <source>
        <dbReference type="ARBA" id="ARBA00038043"/>
    </source>
</evidence>
<keyword evidence="7" id="KW-0677">Repeat</keyword>